<gene>
    <name evidence="2" type="ORF">NPIL_270991</name>
</gene>
<evidence type="ECO:0000313" key="2">
    <source>
        <dbReference type="EMBL" id="GFS47591.1"/>
    </source>
</evidence>
<feature type="compositionally biased region" description="Polar residues" evidence="1">
    <location>
        <begin position="62"/>
        <end position="76"/>
    </location>
</feature>
<comment type="caution">
    <text evidence="2">The sequence shown here is derived from an EMBL/GenBank/DDBJ whole genome shotgun (WGS) entry which is preliminary data.</text>
</comment>
<feature type="region of interest" description="Disordered" evidence="1">
    <location>
        <begin position="17"/>
        <end position="87"/>
    </location>
</feature>
<proteinExistence type="predicted"/>
<keyword evidence="3" id="KW-1185">Reference proteome</keyword>
<evidence type="ECO:0000313" key="3">
    <source>
        <dbReference type="Proteomes" id="UP000887013"/>
    </source>
</evidence>
<accession>A0A8X6IIN1</accession>
<reference evidence="2" key="1">
    <citation type="submission" date="2020-08" db="EMBL/GenBank/DDBJ databases">
        <title>Multicomponent nature underlies the extraordinary mechanical properties of spider dragline silk.</title>
        <authorList>
            <person name="Kono N."/>
            <person name="Nakamura H."/>
            <person name="Mori M."/>
            <person name="Yoshida Y."/>
            <person name="Ohtoshi R."/>
            <person name="Malay A.D."/>
            <person name="Moran D.A.P."/>
            <person name="Tomita M."/>
            <person name="Numata K."/>
            <person name="Arakawa K."/>
        </authorList>
    </citation>
    <scope>NUCLEOTIDE SEQUENCE</scope>
</reference>
<dbReference type="EMBL" id="BMAW01091031">
    <property type="protein sequence ID" value="GFS47591.1"/>
    <property type="molecule type" value="Genomic_DNA"/>
</dbReference>
<protein>
    <submittedName>
        <fullName evidence="2">Uncharacterized protein</fullName>
    </submittedName>
</protein>
<name>A0A8X6IIN1_NEPPI</name>
<dbReference type="AlphaFoldDB" id="A0A8X6IIN1"/>
<dbReference type="Proteomes" id="UP000887013">
    <property type="component" value="Unassembled WGS sequence"/>
</dbReference>
<organism evidence="2 3">
    <name type="scientific">Nephila pilipes</name>
    <name type="common">Giant wood spider</name>
    <name type="synonym">Nephila maculata</name>
    <dbReference type="NCBI Taxonomy" id="299642"/>
    <lineage>
        <taxon>Eukaryota</taxon>
        <taxon>Metazoa</taxon>
        <taxon>Ecdysozoa</taxon>
        <taxon>Arthropoda</taxon>
        <taxon>Chelicerata</taxon>
        <taxon>Arachnida</taxon>
        <taxon>Araneae</taxon>
        <taxon>Araneomorphae</taxon>
        <taxon>Entelegynae</taxon>
        <taxon>Araneoidea</taxon>
        <taxon>Nephilidae</taxon>
        <taxon>Nephila</taxon>
    </lineage>
</organism>
<evidence type="ECO:0000256" key="1">
    <source>
        <dbReference type="SAM" id="MobiDB-lite"/>
    </source>
</evidence>
<sequence>MLIRPIQRRLSLEISRNDSKSLQLQGVEPTESAKSPNLYSSEGEDVANDSTSPANKGEDVANDSTSPANEEQSLLTTDDDVFPSCLL</sequence>